<evidence type="ECO:0000313" key="2">
    <source>
        <dbReference type="Proteomes" id="UP000198802"/>
    </source>
</evidence>
<keyword evidence="2" id="KW-1185">Reference proteome</keyword>
<dbReference type="Proteomes" id="UP000198802">
    <property type="component" value="Unassembled WGS sequence"/>
</dbReference>
<dbReference type="RefSeq" id="WP_091278746.1">
    <property type="nucleotide sequence ID" value="NZ_FAOZ01000012.1"/>
</dbReference>
<dbReference type="EMBL" id="FAOZ01000012">
    <property type="protein sequence ID" value="CUU57386.1"/>
    <property type="molecule type" value="Genomic_DNA"/>
</dbReference>
<name>A0A0S4QSD7_9ACTN</name>
<accession>A0A0S4QSD7</accession>
<keyword evidence="1" id="KW-0238">DNA-binding</keyword>
<reference evidence="2" key="1">
    <citation type="submission" date="2015-11" db="EMBL/GenBank/DDBJ databases">
        <authorList>
            <person name="Varghese N."/>
        </authorList>
    </citation>
    <scope>NUCLEOTIDE SEQUENCE [LARGE SCALE GENOMIC DNA]</scope>
    <source>
        <strain evidence="2">DSM 45899</strain>
    </source>
</reference>
<gene>
    <name evidence="1" type="ORF">Ga0074812_11246</name>
</gene>
<dbReference type="AlphaFoldDB" id="A0A0S4QSD7"/>
<evidence type="ECO:0000313" key="1">
    <source>
        <dbReference type="EMBL" id="CUU57386.1"/>
    </source>
</evidence>
<sequence length="354" mass="37930">MPGASEIGLLRLVAQRLAGEPAATPAEAVRTLGGLQAQERGSLLMSVALRTTGRSQAGVVAAFDAGELVTSWPIRGTLHTVPAEDLGWLTALTAPRLATLAARRRAELGLDTAVFERARARAVEALSGGRRLLRDELYAAWEAAGIATGGQRGYHLIVHLAETGTLCLGPARDGQQAFVLVAEWVRQPRQLDGEEALGALALAYFRGHGPASRDDFAKWTKLLAADVRTAVAVARPSLAGLDVDGVEHLMDPLTPERLATCRDEARAVHLLPGFDELVLGYTDRSAMLGRKDFQRVVPGGNGVFRPTVVHDGRIVATWQRRRPRGRGDTIETSPFTSLSASVRAEIDRVATLLP</sequence>
<proteinExistence type="predicted"/>
<dbReference type="PANTHER" id="PTHR38479">
    <property type="entry name" value="LMO0824 PROTEIN"/>
    <property type="match status" value="1"/>
</dbReference>
<dbReference type="PANTHER" id="PTHR38479:SF2">
    <property type="entry name" value="WINGED HELIX DNA-BINDING DOMAIN-CONTAINING PROTEIN"/>
    <property type="match status" value="1"/>
</dbReference>
<dbReference type="Pfam" id="PF06224">
    <property type="entry name" value="AlkZ-like"/>
    <property type="match status" value="1"/>
</dbReference>
<organism evidence="1 2">
    <name type="scientific">Parafrankia irregularis</name>
    <dbReference type="NCBI Taxonomy" id="795642"/>
    <lineage>
        <taxon>Bacteria</taxon>
        <taxon>Bacillati</taxon>
        <taxon>Actinomycetota</taxon>
        <taxon>Actinomycetes</taxon>
        <taxon>Frankiales</taxon>
        <taxon>Frankiaceae</taxon>
        <taxon>Parafrankia</taxon>
    </lineage>
</organism>
<protein>
    <submittedName>
        <fullName evidence="1">Winged helix DNA-binding domain-containing protein</fullName>
    </submittedName>
</protein>
<dbReference type="GO" id="GO:0003677">
    <property type="term" value="F:DNA binding"/>
    <property type="evidence" value="ECO:0007669"/>
    <property type="project" value="UniProtKB-KW"/>
</dbReference>
<dbReference type="InterPro" id="IPR009351">
    <property type="entry name" value="AlkZ-like"/>
</dbReference>